<dbReference type="Proteomes" id="UP000000724">
    <property type="component" value="Contig Pc00c22"/>
</dbReference>
<dbReference type="HOGENOM" id="CLU_1768725_0_0_1"/>
<dbReference type="OrthoDB" id="10500737at2759"/>
<gene>
    <name evidence="1" type="ORF">Pc22g18610</name>
    <name evidence="1" type="ORF">PCH_Pc22g18610</name>
</gene>
<reference evidence="1 2" key="1">
    <citation type="journal article" date="2008" name="Nat. Biotechnol.">
        <title>Genome sequencing and analysis of the filamentous fungus Penicillium chrysogenum.</title>
        <authorList>
            <person name="van den Berg M.A."/>
            <person name="Albang R."/>
            <person name="Albermann K."/>
            <person name="Badger J.H."/>
            <person name="Daran J.-M."/>
            <person name="Driessen A.J.M."/>
            <person name="Garcia-Estrada C."/>
            <person name="Fedorova N.D."/>
            <person name="Harris D.M."/>
            <person name="Heijne W.H.M."/>
            <person name="Joardar V.S."/>
            <person name="Kiel J.A.K.W."/>
            <person name="Kovalchuk A."/>
            <person name="Martin J.F."/>
            <person name="Nierman W.C."/>
            <person name="Nijland J.G."/>
            <person name="Pronk J.T."/>
            <person name="Roubos J.A."/>
            <person name="van der Klei I.J."/>
            <person name="van Peij N.N.M.E."/>
            <person name="Veenhuis M."/>
            <person name="von Doehren H."/>
            <person name="Wagner C."/>
            <person name="Wortman J.R."/>
            <person name="Bovenberg R.A.L."/>
        </authorList>
    </citation>
    <scope>NUCLEOTIDE SEQUENCE [LARGE SCALE GENOMIC DNA]</scope>
    <source>
        <strain evidence="2">ATCC 28089 / DSM 1075 / NRRL 1951 / Wisconsin 54-1255</strain>
    </source>
</reference>
<organism evidence="1 2">
    <name type="scientific">Penicillium rubens (strain ATCC 28089 / DSM 1075 / NRRL 1951 / Wisconsin 54-1255)</name>
    <name type="common">Penicillium chrysogenum</name>
    <dbReference type="NCBI Taxonomy" id="500485"/>
    <lineage>
        <taxon>Eukaryota</taxon>
        <taxon>Fungi</taxon>
        <taxon>Dikarya</taxon>
        <taxon>Ascomycota</taxon>
        <taxon>Pezizomycotina</taxon>
        <taxon>Eurotiomycetes</taxon>
        <taxon>Eurotiomycetidae</taxon>
        <taxon>Eurotiales</taxon>
        <taxon>Aspergillaceae</taxon>
        <taxon>Penicillium</taxon>
        <taxon>Penicillium chrysogenum species complex</taxon>
    </lineage>
</organism>
<name>B6HV08_PENRW</name>
<protein>
    <submittedName>
        <fullName evidence="1">Uncharacterized protein</fullName>
    </submittedName>
</protein>
<proteinExistence type="predicted"/>
<dbReference type="AlphaFoldDB" id="B6HV08"/>
<accession>B6HV08</accession>
<keyword evidence="2" id="KW-1185">Reference proteome</keyword>
<evidence type="ECO:0000313" key="2">
    <source>
        <dbReference type="Proteomes" id="UP000000724"/>
    </source>
</evidence>
<dbReference type="EMBL" id="AM920437">
    <property type="protein sequence ID" value="CAP99149.1"/>
    <property type="molecule type" value="Genomic_DNA"/>
</dbReference>
<evidence type="ECO:0000313" key="1">
    <source>
        <dbReference type="EMBL" id="CAP99149.1"/>
    </source>
</evidence>
<dbReference type="VEuPathDB" id="FungiDB:PCH_Pc22g18610"/>
<sequence length="147" mass="16877">MTLGGPSTICLVYMSIPLRRNGEKSLMILLGYFMQLLKASKSAVTWLQQALGLLEYWPKRKVSKAKKKLDERRTATYKHTRAEIEETWLGLWEREIARFDWLVSIKQSKIMHTPMAEQRKAVDAWIANGRQETPTVDLPGTRCVAVA</sequence>